<accession>A0AB34FZV4</accession>
<dbReference type="EMBL" id="JAQHRD010000002">
    <property type="protein sequence ID" value="KAJ6444667.1"/>
    <property type="molecule type" value="Genomic_DNA"/>
</dbReference>
<feature type="compositionally biased region" description="Low complexity" evidence="1">
    <location>
        <begin position="198"/>
        <end position="209"/>
    </location>
</feature>
<feature type="region of interest" description="Disordered" evidence="1">
    <location>
        <begin position="186"/>
        <end position="249"/>
    </location>
</feature>
<feature type="compositionally biased region" description="Acidic residues" evidence="1">
    <location>
        <begin position="27"/>
        <end position="36"/>
    </location>
</feature>
<protein>
    <submittedName>
        <fullName evidence="2">C6 transcription factor (Ctf1B)</fullName>
    </submittedName>
</protein>
<proteinExistence type="predicted"/>
<dbReference type="Pfam" id="PF10336">
    <property type="entry name" value="DUF2420"/>
    <property type="match status" value="1"/>
</dbReference>
<organism evidence="2 3">
    <name type="scientific">Purpureocillium lavendulum</name>
    <dbReference type="NCBI Taxonomy" id="1247861"/>
    <lineage>
        <taxon>Eukaryota</taxon>
        <taxon>Fungi</taxon>
        <taxon>Dikarya</taxon>
        <taxon>Ascomycota</taxon>
        <taxon>Pezizomycotina</taxon>
        <taxon>Sordariomycetes</taxon>
        <taxon>Hypocreomycetidae</taxon>
        <taxon>Hypocreales</taxon>
        <taxon>Ophiocordycipitaceae</taxon>
        <taxon>Purpureocillium</taxon>
    </lineage>
</organism>
<feature type="compositionally biased region" description="Acidic residues" evidence="1">
    <location>
        <begin position="83"/>
        <end position="97"/>
    </location>
</feature>
<feature type="region of interest" description="Disordered" evidence="1">
    <location>
        <begin position="722"/>
        <end position="763"/>
    </location>
</feature>
<feature type="region of interest" description="Disordered" evidence="1">
    <location>
        <begin position="132"/>
        <end position="163"/>
    </location>
</feature>
<feature type="region of interest" description="Disordered" evidence="1">
    <location>
        <begin position="605"/>
        <end position="627"/>
    </location>
</feature>
<evidence type="ECO:0000313" key="3">
    <source>
        <dbReference type="Proteomes" id="UP001163105"/>
    </source>
</evidence>
<feature type="region of interest" description="Disordered" evidence="1">
    <location>
        <begin position="27"/>
        <end position="119"/>
    </location>
</feature>
<dbReference type="AlphaFoldDB" id="A0AB34FZV4"/>
<feature type="region of interest" description="Disordered" evidence="1">
    <location>
        <begin position="473"/>
        <end position="533"/>
    </location>
</feature>
<dbReference type="Proteomes" id="UP001163105">
    <property type="component" value="Unassembled WGS sequence"/>
</dbReference>
<gene>
    <name evidence="2" type="ORF">O9K51_03063</name>
</gene>
<evidence type="ECO:0000313" key="2">
    <source>
        <dbReference type="EMBL" id="KAJ6444667.1"/>
    </source>
</evidence>
<feature type="compositionally biased region" description="Basic and acidic residues" evidence="1">
    <location>
        <begin position="750"/>
        <end position="763"/>
    </location>
</feature>
<keyword evidence="3" id="KW-1185">Reference proteome</keyword>
<comment type="caution">
    <text evidence="2">The sequence shown here is derived from an EMBL/GenBank/DDBJ whole genome shotgun (WGS) entry which is preliminary data.</text>
</comment>
<sequence length="836" mass="88501">MASLELGEADSGLQVARDAPVAAAADEDLIDYDSDDASPAVHDAKKPSHSGTVATDVEHEGLGSPVANGVGSEPATAANGVDVPEEVENDAMMDQEGFEEKGQHGDGEYPAGRDGTSGEEDRVDLHEIDYDHDDVDYDAPDRGSDHSAAASPSGSHRSHAEDIQGTSAAELPDQADHFEIDWEEEGANEGEDASGKSAAQAAAEHQVAEPTQSADVEHDDPSVAGESGGDDDEDDTSGHESLTQTAPKSGEFPEIHVWYRGEEYPFFSQSSDGFFGHVSILDETMGTILSELRSMLDDEIGDQDELVFQVDKLGLEFSESSPSSALSTVTLRKILDLMDALAKNEDSEGYSHLFTYLFTRPDTLKRYKFLQDSAVGKKGLGDVLYVFSIPTDGSLPAADETEGLEAAIQEGFGGGNDFFEGSGGIDEGFFGVDDDAKTQEVFPGIDQVKMLQDAEEQNANKLSAGDLAVPGMADATLPAANPTVDHEEREQEPATGGLGVTVAAPGAEDLFETPEDEASGRSNIDQPPPLEDDLIEYTDDKIEATGEGSANDDGLALQDDAIITRLPGDDLIDYSDKDADGSRTTGLGAATAQDAGESLVMSGALSHDPNSGDTMDIPSTGDEHDATHLNAGGRHIRTTSDISISFSEAGPDQGVPALADGAHASPALQIFNLDEAVASGTDLLETESEAAALLESEVLNSDLANNQDDLSEIDWAAEADDDLGGDLDEAQPTAVKRSHPDDDGQGGSGSERKKALQDSDGRKETLTTNCHDITHDRCYNSQLPYRICIHTNPSLEDGYLDYGRQHRDFNEDGCEHTGFASPAGHKFGVTCHFPCT</sequence>
<reference evidence="2" key="1">
    <citation type="submission" date="2023-01" db="EMBL/GenBank/DDBJ databases">
        <title>The growth and conidiation of Purpureocillium lavendulum are regulated by nitrogen source and histone H3K14 acetylation.</title>
        <authorList>
            <person name="Tang P."/>
            <person name="Han J."/>
            <person name="Zhang C."/>
            <person name="Tang P."/>
            <person name="Qi F."/>
            <person name="Zhang K."/>
            <person name="Liang L."/>
        </authorList>
    </citation>
    <scope>NUCLEOTIDE SEQUENCE</scope>
    <source>
        <strain evidence="2">YMF1.00683</strain>
    </source>
</reference>
<dbReference type="InterPro" id="IPR018822">
    <property type="entry name" value="UPF0646"/>
</dbReference>
<evidence type="ECO:0000256" key="1">
    <source>
        <dbReference type="SAM" id="MobiDB-lite"/>
    </source>
</evidence>
<name>A0AB34FZV4_9HYPO</name>
<feature type="compositionally biased region" description="Basic and acidic residues" evidence="1">
    <location>
        <begin position="98"/>
        <end position="107"/>
    </location>
</feature>